<evidence type="ECO:0000259" key="3">
    <source>
        <dbReference type="SMART" id="SM00829"/>
    </source>
</evidence>
<dbReference type="InterPro" id="IPR011032">
    <property type="entry name" value="GroES-like_sf"/>
</dbReference>
<dbReference type="InterPro" id="IPR013154">
    <property type="entry name" value="ADH-like_N"/>
</dbReference>
<dbReference type="EMBL" id="CP158357">
    <property type="protein sequence ID" value="XBX80510.1"/>
    <property type="molecule type" value="Genomic_DNA"/>
</dbReference>
<dbReference type="Gene3D" id="3.90.180.10">
    <property type="entry name" value="Medium-chain alcohol dehydrogenases, catalytic domain"/>
    <property type="match status" value="1"/>
</dbReference>
<dbReference type="InterPro" id="IPR036291">
    <property type="entry name" value="NAD(P)-bd_dom_sf"/>
</dbReference>
<evidence type="ECO:0000256" key="2">
    <source>
        <dbReference type="ARBA" id="ARBA00023002"/>
    </source>
</evidence>
<dbReference type="SUPFAM" id="SSF51735">
    <property type="entry name" value="NAD(P)-binding Rossmann-fold domains"/>
    <property type="match status" value="1"/>
</dbReference>
<protein>
    <submittedName>
        <fullName evidence="4">NADP-dependent oxidoreductase</fullName>
        <ecNumber evidence="4">1.-.-.-</ecNumber>
    </submittedName>
</protein>
<dbReference type="RefSeq" id="WP_350353311.1">
    <property type="nucleotide sequence ID" value="NZ_CP158357.1"/>
</dbReference>
<dbReference type="Pfam" id="PF13602">
    <property type="entry name" value="ADH_zinc_N_2"/>
    <property type="match status" value="1"/>
</dbReference>
<dbReference type="SUPFAM" id="SSF50129">
    <property type="entry name" value="GroES-like"/>
    <property type="match status" value="1"/>
</dbReference>
<dbReference type="SMART" id="SM00829">
    <property type="entry name" value="PKS_ER"/>
    <property type="match status" value="1"/>
</dbReference>
<dbReference type="InterPro" id="IPR020843">
    <property type="entry name" value="ER"/>
</dbReference>
<evidence type="ECO:0000256" key="1">
    <source>
        <dbReference type="ARBA" id="ARBA00022857"/>
    </source>
</evidence>
<feature type="domain" description="Enoyl reductase (ER)" evidence="3">
    <location>
        <begin position="10"/>
        <end position="298"/>
    </location>
</feature>
<evidence type="ECO:0000313" key="4">
    <source>
        <dbReference type="EMBL" id="XBX80510.1"/>
    </source>
</evidence>
<dbReference type="EC" id="1.-.-.-" evidence="4"/>
<proteinExistence type="predicted"/>
<name>A0AAU7W1G1_9MICO</name>
<gene>
    <name evidence="4" type="ORF">ABS642_10580</name>
</gene>
<keyword evidence="1" id="KW-0521">NADP</keyword>
<keyword evidence="2 4" id="KW-0560">Oxidoreductase</keyword>
<sequence length="302" mass="30486">MRAAIVTNPGGPEAIELVDLADPVPGKGEVLLTLQAAGVNPVDAQTRSGIYHKLGWVSATSVGLGWDAVGVVVARGPGVSTLVVGQRVAALIGGVDRAYGPYAERMVIAADDCALIPASLSSDLAATIPLNATTAHQALALLGDPGGRRLLVTGAAGGVGGYAIELARGLGFAVTGLARAADADSVGRTGALFTDSLPGDTLFDAVLDAAAIGDEALASVRDGGDYVGVIPVAVPEPLRGIRTQAVMAAPDGELLKKLLDAAATGALTPRVHTLMPLSEVHEAHRLLDAGGFRGRIVLDPLR</sequence>
<dbReference type="GO" id="GO:0016651">
    <property type="term" value="F:oxidoreductase activity, acting on NAD(P)H"/>
    <property type="evidence" value="ECO:0007669"/>
    <property type="project" value="TreeGrafter"/>
</dbReference>
<dbReference type="CDD" id="cd05289">
    <property type="entry name" value="MDR_like_2"/>
    <property type="match status" value="1"/>
</dbReference>
<accession>A0AAU7W1G1</accession>
<dbReference type="Pfam" id="PF08240">
    <property type="entry name" value="ADH_N"/>
    <property type="match status" value="1"/>
</dbReference>
<reference evidence="4" key="1">
    <citation type="submission" date="2024-06" db="EMBL/GenBank/DDBJ databases">
        <title>Draft genome sequence of Microbacterium sp. strain A8/3-1, isolated from Oxytropis tragacanthoides Fisch. ex DC. Root nodules in the Altai region of Russia.</title>
        <authorList>
            <person name="Sazanova A."/>
            <person name="Guro P."/>
            <person name="Kuznetsova I."/>
            <person name="Belimov A."/>
            <person name="Safronova V."/>
        </authorList>
    </citation>
    <scope>NUCLEOTIDE SEQUENCE</scope>
    <source>
        <strain evidence="4">A8/3-1</strain>
    </source>
</reference>
<dbReference type="Gene3D" id="3.40.50.720">
    <property type="entry name" value="NAD(P)-binding Rossmann-like Domain"/>
    <property type="match status" value="1"/>
</dbReference>
<organism evidence="4">
    <name type="scientific">Microbacterium sp. A8/3-1</name>
    <dbReference type="NCBI Taxonomy" id="3160749"/>
    <lineage>
        <taxon>Bacteria</taxon>
        <taxon>Bacillati</taxon>
        <taxon>Actinomycetota</taxon>
        <taxon>Actinomycetes</taxon>
        <taxon>Micrococcales</taxon>
        <taxon>Microbacteriaceae</taxon>
        <taxon>Microbacterium</taxon>
    </lineage>
</organism>
<dbReference type="GO" id="GO:0070402">
    <property type="term" value="F:NADPH binding"/>
    <property type="evidence" value="ECO:0007669"/>
    <property type="project" value="TreeGrafter"/>
</dbReference>
<dbReference type="PANTHER" id="PTHR48106">
    <property type="entry name" value="QUINONE OXIDOREDUCTASE PIG3-RELATED"/>
    <property type="match status" value="1"/>
</dbReference>
<dbReference type="PANTHER" id="PTHR48106:SF18">
    <property type="entry name" value="QUINONE OXIDOREDUCTASE PIG3"/>
    <property type="match status" value="1"/>
</dbReference>
<dbReference type="AlphaFoldDB" id="A0AAU7W1G1"/>